<evidence type="ECO:0008006" key="2">
    <source>
        <dbReference type="Google" id="ProtNLM"/>
    </source>
</evidence>
<proteinExistence type="predicted"/>
<evidence type="ECO:0000313" key="1">
    <source>
        <dbReference type="EMBL" id="VFU44891.1"/>
    </source>
</evidence>
<dbReference type="SUPFAM" id="SSF56219">
    <property type="entry name" value="DNase I-like"/>
    <property type="match status" value="1"/>
</dbReference>
<dbReference type="EMBL" id="CAADRP010001608">
    <property type="protein sequence ID" value="VFU44891.1"/>
    <property type="molecule type" value="Genomic_DNA"/>
</dbReference>
<dbReference type="Gene3D" id="3.60.10.10">
    <property type="entry name" value="Endonuclease/exonuclease/phosphatase"/>
    <property type="match status" value="1"/>
</dbReference>
<gene>
    <name evidence="1" type="ORF">SVIM_LOCUS278463</name>
</gene>
<protein>
    <recommendedName>
        <fullName evidence="2">Endonuclease/exonuclease/phosphatase domain-containing protein</fullName>
    </recommendedName>
</protein>
<organism evidence="1">
    <name type="scientific">Salix viminalis</name>
    <name type="common">Common osier</name>
    <name type="synonym">Basket willow</name>
    <dbReference type="NCBI Taxonomy" id="40686"/>
    <lineage>
        <taxon>Eukaryota</taxon>
        <taxon>Viridiplantae</taxon>
        <taxon>Streptophyta</taxon>
        <taxon>Embryophyta</taxon>
        <taxon>Tracheophyta</taxon>
        <taxon>Spermatophyta</taxon>
        <taxon>Magnoliopsida</taxon>
        <taxon>eudicotyledons</taxon>
        <taxon>Gunneridae</taxon>
        <taxon>Pentapetalae</taxon>
        <taxon>rosids</taxon>
        <taxon>fabids</taxon>
        <taxon>Malpighiales</taxon>
        <taxon>Salicaceae</taxon>
        <taxon>Saliceae</taxon>
        <taxon>Salix</taxon>
    </lineage>
</organism>
<dbReference type="InterPro" id="IPR036691">
    <property type="entry name" value="Endo/exonu/phosph_ase_sf"/>
</dbReference>
<name>A0A6N2M5F8_SALVM</name>
<sequence>MEYKGDEYSRVHNSSQWITCEISNHKTLSDVKVKFIYATSQENKGHPWSIMGGFNSVLRPNDQNNHNGEFQDCINKVGLRHIPYSGMRLMWHNGQQGDNAILKKLDWVFGNDHLSHTWKITSTTFLPLQASDHSVMVLWLSQEALRG</sequence>
<dbReference type="PANTHER" id="PTHR33710:SF71">
    <property type="entry name" value="ENDONUCLEASE_EXONUCLEASE_PHOSPHATASE DOMAIN-CONTAINING PROTEIN"/>
    <property type="match status" value="1"/>
</dbReference>
<accession>A0A6N2M5F8</accession>
<dbReference type="PANTHER" id="PTHR33710">
    <property type="entry name" value="BNAC02G09200D PROTEIN"/>
    <property type="match status" value="1"/>
</dbReference>
<reference evidence="1" key="1">
    <citation type="submission" date="2019-03" db="EMBL/GenBank/DDBJ databases">
        <authorList>
            <person name="Mank J."/>
            <person name="Almeida P."/>
        </authorList>
    </citation>
    <scope>NUCLEOTIDE SEQUENCE</scope>
    <source>
        <strain evidence="1">78183</strain>
    </source>
</reference>
<dbReference type="AlphaFoldDB" id="A0A6N2M5F8"/>